<evidence type="ECO:0000313" key="4">
    <source>
        <dbReference type="Proteomes" id="UP000070533"/>
    </source>
</evidence>
<sequence length="323" mass="36871">MKLFIHFSFLLSILPLSATAQDDLYFIPNDGTNKNMQEVVIDKNDGAPTYYSGINKSDMEYNHRGKFRSSYQKIGKDSLGNDIIQFEIGNGKYGETDTVYQVERYYNSDEDDFAYSRRMGRFEGFWGYYSPWRIGSPYYYSAWGYWDPWYSDFYGPWLGYGYGYGWGGYYGWYNPWRYGYYGWGSSYYYGGWYPYGYSWRPNYSYGGAFGHTGTANHWANGRVFNNRNVAGYRDNGNTNRDFQSYDNTRVRSSRFGGSRGVTNGNFGGSRNNSTRFNNTRSYTPNRSSFGSGTRSSYGAGSFGGSRGGGATRSGGGGRFGGHR</sequence>
<dbReference type="AlphaFoldDB" id="A0A133QH76"/>
<accession>A0A133QH76</accession>
<dbReference type="RefSeq" id="WP_025877358.1">
    <property type="nucleotide sequence ID" value="NZ_BAAAXP010000039.1"/>
</dbReference>
<gene>
    <name evidence="3" type="ORF">HMPREF3226_00734</name>
</gene>
<name>A0A133QH76_9BACT</name>
<evidence type="ECO:0000256" key="1">
    <source>
        <dbReference type="SAM" id="MobiDB-lite"/>
    </source>
</evidence>
<comment type="caution">
    <text evidence="3">The sequence shown here is derived from an EMBL/GenBank/DDBJ whole genome shotgun (WGS) entry which is preliminary data.</text>
</comment>
<feature type="compositionally biased region" description="Polar residues" evidence="1">
    <location>
        <begin position="284"/>
        <end position="293"/>
    </location>
</feature>
<dbReference type="EMBL" id="LRQG01000038">
    <property type="protein sequence ID" value="KXA42232.1"/>
    <property type="molecule type" value="Genomic_DNA"/>
</dbReference>
<feature type="signal peptide" evidence="2">
    <location>
        <begin position="1"/>
        <end position="20"/>
    </location>
</feature>
<dbReference type="OrthoDB" id="1083231at2"/>
<evidence type="ECO:0000256" key="2">
    <source>
        <dbReference type="SAM" id="SignalP"/>
    </source>
</evidence>
<organism evidence="3 4">
    <name type="scientific">Prevotella corporis</name>
    <dbReference type="NCBI Taxonomy" id="28128"/>
    <lineage>
        <taxon>Bacteria</taxon>
        <taxon>Pseudomonadati</taxon>
        <taxon>Bacteroidota</taxon>
        <taxon>Bacteroidia</taxon>
        <taxon>Bacteroidales</taxon>
        <taxon>Prevotellaceae</taxon>
        <taxon>Prevotella</taxon>
    </lineage>
</organism>
<feature type="compositionally biased region" description="Gly residues" evidence="1">
    <location>
        <begin position="300"/>
        <end position="323"/>
    </location>
</feature>
<feature type="chain" id="PRO_5007458665" evidence="2">
    <location>
        <begin position="21"/>
        <end position="323"/>
    </location>
</feature>
<dbReference type="STRING" id="28128.HMPREF3226_00734"/>
<protein>
    <submittedName>
        <fullName evidence="3">Uncharacterized protein</fullName>
    </submittedName>
</protein>
<dbReference type="PATRIC" id="fig|28128.5.peg.741"/>
<keyword evidence="2" id="KW-0732">Signal</keyword>
<evidence type="ECO:0000313" key="3">
    <source>
        <dbReference type="EMBL" id="KXA42232.1"/>
    </source>
</evidence>
<reference evidence="4" key="1">
    <citation type="submission" date="2016-01" db="EMBL/GenBank/DDBJ databases">
        <authorList>
            <person name="Mitreva M."/>
            <person name="Pepin K.H."/>
            <person name="Mihindukulasuriya K.A."/>
            <person name="Fulton R."/>
            <person name="Fronick C."/>
            <person name="O'Laughlin M."/>
            <person name="Miner T."/>
            <person name="Herter B."/>
            <person name="Rosa B.A."/>
            <person name="Cordes M."/>
            <person name="Tomlinson C."/>
            <person name="Wollam A."/>
            <person name="Palsikar V.B."/>
            <person name="Mardis E.R."/>
            <person name="Wilson R.K."/>
        </authorList>
    </citation>
    <scope>NUCLEOTIDE SEQUENCE [LARGE SCALE GENOMIC DNA]</scope>
    <source>
        <strain evidence="4">MJR7716</strain>
    </source>
</reference>
<keyword evidence="4" id="KW-1185">Reference proteome</keyword>
<feature type="region of interest" description="Disordered" evidence="1">
    <location>
        <begin position="253"/>
        <end position="323"/>
    </location>
</feature>
<feature type="compositionally biased region" description="Low complexity" evidence="1">
    <location>
        <begin position="269"/>
        <end position="283"/>
    </location>
</feature>
<proteinExistence type="predicted"/>
<dbReference type="Proteomes" id="UP000070533">
    <property type="component" value="Unassembled WGS sequence"/>
</dbReference>